<protein>
    <submittedName>
        <fullName evidence="1">Uncharacterized protein</fullName>
    </submittedName>
</protein>
<dbReference type="STRING" id="1801748.A3B84_01330"/>
<gene>
    <name evidence="1" type="ORF">A3B84_01330</name>
</gene>
<reference evidence="1 2" key="1">
    <citation type="journal article" date="2016" name="Nat. Commun.">
        <title>Thousands of microbial genomes shed light on interconnected biogeochemical processes in an aquifer system.</title>
        <authorList>
            <person name="Anantharaman K."/>
            <person name="Brown C.T."/>
            <person name="Hug L.A."/>
            <person name="Sharon I."/>
            <person name="Castelle C.J."/>
            <person name="Probst A.J."/>
            <person name="Thomas B.C."/>
            <person name="Singh A."/>
            <person name="Wilkins M.J."/>
            <person name="Karaoz U."/>
            <person name="Brodie E.L."/>
            <person name="Williams K.H."/>
            <person name="Hubbard S.S."/>
            <person name="Banfield J.F."/>
        </authorList>
    </citation>
    <scope>NUCLEOTIDE SEQUENCE [LARGE SCALE GENOMIC DNA]</scope>
</reference>
<proteinExistence type="predicted"/>
<dbReference type="Proteomes" id="UP000177112">
    <property type="component" value="Unassembled WGS sequence"/>
</dbReference>
<evidence type="ECO:0000313" key="2">
    <source>
        <dbReference type="Proteomes" id="UP000177112"/>
    </source>
</evidence>
<organism evidence="1 2">
    <name type="scientific">Candidatus Nomurabacteria bacterium RIFCSPHIGHO2_02_FULL_35_13</name>
    <dbReference type="NCBI Taxonomy" id="1801748"/>
    <lineage>
        <taxon>Bacteria</taxon>
        <taxon>Candidatus Nomuraibacteriota</taxon>
    </lineage>
</organism>
<evidence type="ECO:0000313" key="1">
    <source>
        <dbReference type="EMBL" id="OGI70891.1"/>
    </source>
</evidence>
<comment type="caution">
    <text evidence="1">The sequence shown here is derived from an EMBL/GenBank/DDBJ whole genome shotgun (WGS) entry which is preliminary data.</text>
</comment>
<accession>A0A1F6VMH9</accession>
<dbReference type="AlphaFoldDB" id="A0A1F6VMH9"/>
<dbReference type="EMBL" id="MFTY01000025">
    <property type="protein sequence ID" value="OGI70891.1"/>
    <property type="molecule type" value="Genomic_DNA"/>
</dbReference>
<name>A0A1F6VMH9_9BACT</name>
<sequence length="136" mass="15672">MKFKFSKEVNFAVETNKIRDIKSCINTFVDTYKNYRIVREFAHTKMNNDGGGEIDKSREDVFKAAFALYEISTSVTEFKVYFENALKVLSNSQSEQEVNDYITSAFIYPYSITKNQSHSPIEAIYATCNNIDLIKS</sequence>